<dbReference type="PANTHER" id="PTHR43582">
    <property type="entry name" value="LINEARMYCIN RESISTANCE ATP-BINDING PROTEIN LNRL"/>
    <property type="match status" value="1"/>
</dbReference>
<keyword evidence="2 4" id="KW-0067">ATP-binding</keyword>
<dbReference type="InterPro" id="IPR017871">
    <property type="entry name" value="ABC_transporter-like_CS"/>
</dbReference>
<organism evidence="4 5">
    <name type="scientific">Shouchella clausii (strain KSM-K16)</name>
    <name type="common">Alkalihalobacillus clausii</name>
    <dbReference type="NCBI Taxonomy" id="66692"/>
    <lineage>
        <taxon>Bacteria</taxon>
        <taxon>Bacillati</taxon>
        <taxon>Bacillota</taxon>
        <taxon>Bacilli</taxon>
        <taxon>Bacillales</taxon>
        <taxon>Bacillaceae</taxon>
        <taxon>Shouchella</taxon>
    </lineage>
</organism>
<name>Q5WG49_SHOC1</name>
<dbReference type="GO" id="GO:0005524">
    <property type="term" value="F:ATP binding"/>
    <property type="evidence" value="ECO:0007669"/>
    <property type="project" value="UniProtKB-KW"/>
</dbReference>
<evidence type="ECO:0000313" key="4">
    <source>
        <dbReference type="EMBL" id="BAD64656.1"/>
    </source>
</evidence>
<reference evidence="4 5" key="5">
    <citation type="journal article" date="2007" name="Extremophiles">
        <title>Intragenomic diversity of the V1 regions of 16S rRNA genes in high-alkaline protease-producing Bacillus clausii spp.</title>
        <authorList>
            <person name="Kageyama Y."/>
            <person name="Takaki Y."/>
            <person name="Shimamura S."/>
            <person name="Nishi S."/>
            <person name="Nogi Y."/>
            <person name="Uchimura K."/>
            <person name="Kobayashi T."/>
            <person name="Hitomi J."/>
            <person name="Ozaki K."/>
            <person name="Kawai S."/>
            <person name="Ito S."/>
            <person name="Horikoshi K."/>
        </authorList>
    </citation>
    <scope>NUCLEOTIDE SEQUENCE [LARGE SCALE GENOMIC DNA]</scope>
    <source>
        <strain evidence="4 5">KSM-K16</strain>
    </source>
</reference>
<evidence type="ECO:0000259" key="3">
    <source>
        <dbReference type="PROSITE" id="PS50893"/>
    </source>
</evidence>
<dbReference type="EMBL" id="AP006627">
    <property type="protein sequence ID" value="BAD64656.1"/>
    <property type="molecule type" value="Genomic_DNA"/>
</dbReference>
<accession>Q5WG49</accession>
<dbReference type="Gene3D" id="3.40.50.300">
    <property type="entry name" value="P-loop containing nucleotide triphosphate hydrolases"/>
    <property type="match status" value="1"/>
</dbReference>
<dbReference type="eggNOG" id="COG1131">
    <property type="taxonomic scope" value="Bacteria"/>
</dbReference>
<dbReference type="AlphaFoldDB" id="Q5WG49"/>
<keyword evidence="1" id="KW-0547">Nucleotide-binding</keyword>
<dbReference type="HOGENOM" id="CLU_000604_1_2_9"/>
<dbReference type="SUPFAM" id="SSF52540">
    <property type="entry name" value="P-loop containing nucleoside triphosphate hydrolases"/>
    <property type="match status" value="1"/>
</dbReference>
<reference evidence="4 5" key="3">
    <citation type="journal article" date="1997" name="Protein Eng.">
        <title>High-resolution crystal structure of M-protease: phylogeny aided analysis of the high-alkaline adaptation mechanism.</title>
        <authorList>
            <person name="Shirai T."/>
            <person name="Suzuki A."/>
            <person name="Yamane T."/>
            <person name="Ashida T."/>
            <person name="Kobayashi T."/>
            <person name="Ito S."/>
        </authorList>
    </citation>
    <scope>NUCLEOTIDE SEQUENCE [LARGE SCALE GENOMIC DNA]</scope>
    <source>
        <strain evidence="4 5">KSM-K16</strain>
    </source>
</reference>
<proteinExistence type="predicted"/>
<evidence type="ECO:0000256" key="2">
    <source>
        <dbReference type="ARBA" id="ARBA00022840"/>
    </source>
</evidence>
<reference evidence="4 5" key="1">
    <citation type="journal article" date="1994" name="J. Ferment. Bioeng.">
        <title>Molecular cloning and nucleotide sequence of the gene for an alkaline protease from the alkalophilic Bacillus sp. KSM-K16.</title>
        <authorList>
            <person name="Hakamada Y."/>
            <person name="Kobayashi T."/>
            <person name="Hitomi J."/>
            <person name="Kawai S."/>
            <person name="Ito S."/>
        </authorList>
    </citation>
    <scope>NUCLEOTIDE SEQUENCE [LARGE SCALE GENOMIC DNA]</scope>
    <source>
        <strain evidence="4 5">KSM-K16</strain>
    </source>
</reference>
<gene>
    <name evidence="4" type="ordered locus">ABC2121</name>
</gene>
<dbReference type="Pfam" id="PF00005">
    <property type="entry name" value="ABC_tran"/>
    <property type="match status" value="1"/>
</dbReference>
<keyword evidence="5" id="KW-1185">Reference proteome</keyword>
<dbReference type="PROSITE" id="PS00211">
    <property type="entry name" value="ABC_TRANSPORTER_1"/>
    <property type="match status" value="1"/>
</dbReference>
<dbReference type="SMART" id="SM00382">
    <property type="entry name" value="AAA"/>
    <property type="match status" value="1"/>
</dbReference>
<dbReference type="KEGG" id="bcl:ABC2121"/>
<reference evidence="4 5" key="2">
    <citation type="journal article" date="1995" name="Appl. Microbiol. Biotechnol.">
        <title>Purification and properties of an alkaline protease from alkalophilic Bacillus sp. KSM-K16.</title>
        <authorList>
            <person name="Kobayashi T."/>
            <person name="Hakamada Y."/>
            <person name="Adachi S."/>
            <person name="Hitomi J."/>
            <person name="Yoshimatsu T."/>
            <person name="Koike K."/>
            <person name="Kawai S."/>
            <person name="Ito S."/>
        </authorList>
    </citation>
    <scope>NUCLEOTIDE SEQUENCE [LARGE SCALE GENOMIC DNA]</scope>
    <source>
        <strain evidence="4 5">KSM-K16</strain>
    </source>
</reference>
<dbReference type="InterPro" id="IPR027417">
    <property type="entry name" value="P-loop_NTPase"/>
</dbReference>
<dbReference type="Proteomes" id="UP000001168">
    <property type="component" value="Chromosome"/>
</dbReference>
<dbReference type="STRING" id="66692.ABC2121"/>
<evidence type="ECO:0000313" key="5">
    <source>
        <dbReference type="Proteomes" id="UP000001168"/>
    </source>
</evidence>
<dbReference type="PANTHER" id="PTHR43582:SF2">
    <property type="entry name" value="LINEARMYCIN RESISTANCE ATP-BINDING PROTEIN LNRL"/>
    <property type="match status" value="1"/>
</dbReference>
<dbReference type="InterPro" id="IPR003439">
    <property type="entry name" value="ABC_transporter-like_ATP-bd"/>
</dbReference>
<dbReference type="InterPro" id="IPR003593">
    <property type="entry name" value="AAA+_ATPase"/>
</dbReference>
<dbReference type="PROSITE" id="PS50893">
    <property type="entry name" value="ABC_TRANSPORTER_2"/>
    <property type="match status" value="1"/>
</dbReference>
<protein>
    <submittedName>
        <fullName evidence="4">Multidrug ABC transporter ATP-binding protein</fullName>
    </submittedName>
</protein>
<evidence type="ECO:0000256" key="1">
    <source>
        <dbReference type="ARBA" id="ARBA00022741"/>
    </source>
</evidence>
<dbReference type="GO" id="GO:0016887">
    <property type="term" value="F:ATP hydrolysis activity"/>
    <property type="evidence" value="ECO:0007669"/>
    <property type="project" value="InterPro"/>
</dbReference>
<sequence>MSDFLILGLSGMSKTRKHWPLFFHLVTNGTTRRFRFTRYYMYPTHEKVMNMVIASLQGVVKRYGSHLALDHVDLDIHEGEIVGLLGPNGAGKTTLIHTLTGMIPFDRGTIELFGSTKNPFTKKNKSKMGLVTQELTVFEELTAKENLEFFAGVYGLRGEERKKRVAEALEFVGLSTNARSAPNKFSGGMKRRLNIACALTHQPKLLIMDEPTVGIDPQSRNHILEAVQELRKRGTTILYTTHYMEEVQAIASRVVIVDQGQIITDGTVDELIKTIQHEEKIKIDVTEPALVPISRLEQLDGVKQVVVDGSNITVISKAGAGNLDRVVSIIKEHGGLLGIHAEKPNLEDVFLTLTGKQLRDGEAKE</sequence>
<reference evidence="5" key="4">
    <citation type="submission" date="2003-10" db="EMBL/GenBank/DDBJ databases">
        <title>The complete genome sequence of the alkaliphilic Bacillus clausii KSM-K16.</title>
        <authorList>
            <person name="Takaki Y."/>
            <person name="Kageyama Y."/>
            <person name="Shimamura S."/>
            <person name="Suzuki H."/>
            <person name="Nishi S."/>
            <person name="Hatada Y."/>
            <person name="Kawai S."/>
            <person name="Ito S."/>
            <person name="Horikoshi K."/>
        </authorList>
    </citation>
    <scope>NUCLEOTIDE SEQUENCE [LARGE SCALE GENOMIC DNA]</scope>
    <source>
        <strain evidence="5">KSM-K16</strain>
    </source>
</reference>
<feature type="domain" description="ABC transporter" evidence="3">
    <location>
        <begin position="54"/>
        <end position="284"/>
    </location>
</feature>